<keyword evidence="3" id="KW-1185">Reference proteome</keyword>
<sequence length="131" mass="14661">MSPPHNDGKFYKLFNMDERIEQIHSEQIYFKLVISQDCRRLPRVSAKFSPASKFSPETSPSRQTKARNRHPVGSHRHLAGIFTTEAVPQLLVIQPAALTTLIGIDIQSDRSLHPVGSGRASHVSVLTSQFD</sequence>
<evidence type="ECO:0000256" key="1">
    <source>
        <dbReference type="SAM" id="MobiDB-lite"/>
    </source>
</evidence>
<feature type="compositionally biased region" description="Basic residues" evidence="1">
    <location>
        <begin position="64"/>
        <end position="73"/>
    </location>
</feature>
<dbReference type="Proteomes" id="UP000326396">
    <property type="component" value="Linkage Group LG5"/>
</dbReference>
<evidence type="ECO:0000313" key="2">
    <source>
        <dbReference type="EMBL" id="KAD3641942.1"/>
    </source>
</evidence>
<dbReference type="AlphaFoldDB" id="A0A5N6MPH3"/>
<accession>A0A5N6MPH3</accession>
<name>A0A5N6MPH3_9ASTR</name>
<comment type="caution">
    <text evidence="2">The sequence shown here is derived from an EMBL/GenBank/DDBJ whole genome shotgun (WGS) entry which is preliminary data.</text>
</comment>
<protein>
    <submittedName>
        <fullName evidence="2">Uncharacterized protein</fullName>
    </submittedName>
</protein>
<feature type="region of interest" description="Disordered" evidence="1">
    <location>
        <begin position="49"/>
        <end position="73"/>
    </location>
</feature>
<evidence type="ECO:0000313" key="3">
    <source>
        <dbReference type="Proteomes" id="UP000326396"/>
    </source>
</evidence>
<organism evidence="2 3">
    <name type="scientific">Mikania micrantha</name>
    <name type="common">bitter vine</name>
    <dbReference type="NCBI Taxonomy" id="192012"/>
    <lineage>
        <taxon>Eukaryota</taxon>
        <taxon>Viridiplantae</taxon>
        <taxon>Streptophyta</taxon>
        <taxon>Embryophyta</taxon>
        <taxon>Tracheophyta</taxon>
        <taxon>Spermatophyta</taxon>
        <taxon>Magnoliopsida</taxon>
        <taxon>eudicotyledons</taxon>
        <taxon>Gunneridae</taxon>
        <taxon>Pentapetalae</taxon>
        <taxon>asterids</taxon>
        <taxon>campanulids</taxon>
        <taxon>Asterales</taxon>
        <taxon>Asteraceae</taxon>
        <taxon>Asteroideae</taxon>
        <taxon>Heliantheae alliance</taxon>
        <taxon>Eupatorieae</taxon>
        <taxon>Mikania</taxon>
    </lineage>
</organism>
<proteinExistence type="predicted"/>
<dbReference type="EMBL" id="SZYD01000015">
    <property type="protein sequence ID" value="KAD3641942.1"/>
    <property type="molecule type" value="Genomic_DNA"/>
</dbReference>
<reference evidence="2 3" key="1">
    <citation type="submission" date="2019-05" db="EMBL/GenBank/DDBJ databases">
        <title>Mikania micrantha, genome provides insights into the molecular mechanism of rapid growth.</title>
        <authorList>
            <person name="Liu B."/>
        </authorList>
    </citation>
    <scope>NUCLEOTIDE SEQUENCE [LARGE SCALE GENOMIC DNA]</scope>
    <source>
        <strain evidence="2">NLD-2019</strain>
        <tissue evidence="2">Leaf</tissue>
    </source>
</reference>
<gene>
    <name evidence="2" type="ORF">E3N88_31166</name>
</gene>